<dbReference type="Pfam" id="PF14845">
    <property type="entry name" value="Glycohydro_20b2"/>
    <property type="match status" value="1"/>
</dbReference>
<name>A0A8E2DIL7_9APHY</name>
<dbReference type="GO" id="GO:0005975">
    <property type="term" value="P:carbohydrate metabolic process"/>
    <property type="evidence" value="ECO:0007669"/>
    <property type="project" value="InterPro"/>
</dbReference>
<evidence type="ECO:0000256" key="2">
    <source>
        <dbReference type="ARBA" id="ARBA00006285"/>
    </source>
</evidence>
<dbReference type="Pfam" id="PF00728">
    <property type="entry name" value="Glyco_hydro_20"/>
    <property type="match status" value="1"/>
</dbReference>
<feature type="active site" description="Proton donor" evidence="8">
    <location>
        <position position="337"/>
    </location>
</feature>
<dbReference type="InterPro" id="IPR029018">
    <property type="entry name" value="Hex-like_dom2"/>
</dbReference>
<keyword evidence="5" id="KW-0378">Hydrolase</keyword>
<evidence type="ECO:0000256" key="7">
    <source>
        <dbReference type="ARBA" id="ARBA00023295"/>
    </source>
</evidence>
<dbReference type="Gene3D" id="3.30.379.10">
    <property type="entry name" value="Chitobiase/beta-hexosaminidase domain 2-like"/>
    <property type="match status" value="1"/>
</dbReference>
<dbReference type="Proteomes" id="UP000250043">
    <property type="component" value="Unassembled WGS sequence"/>
</dbReference>
<evidence type="ECO:0000256" key="5">
    <source>
        <dbReference type="ARBA" id="ARBA00022801"/>
    </source>
</evidence>
<dbReference type="Gene3D" id="3.20.20.80">
    <property type="entry name" value="Glycosidases"/>
    <property type="match status" value="1"/>
</dbReference>
<keyword evidence="13" id="KW-1185">Reference proteome</keyword>
<keyword evidence="6" id="KW-0325">Glycoprotein</keyword>
<dbReference type="SUPFAM" id="SSF55545">
    <property type="entry name" value="beta-N-acetylhexosaminidase-like domain"/>
    <property type="match status" value="1"/>
</dbReference>
<dbReference type="FunFam" id="3.20.20.80:FF:000063">
    <property type="entry name" value="Beta-hexosaminidase"/>
    <property type="match status" value="1"/>
</dbReference>
<comment type="catalytic activity">
    <reaction evidence="1">
        <text>Hydrolysis of terminal non-reducing N-acetyl-D-hexosamine residues in N-acetyl-beta-D-hexosaminides.</text>
        <dbReference type="EC" id="3.2.1.52"/>
    </reaction>
</comment>
<gene>
    <name evidence="12" type="ORF">OBBRIDRAFT_760436</name>
</gene>
<evidence type="ECO:0000256" key="1">
    <source>
        <dbReference type="ARBA" id="ARBA00001231"/>
    </source>
</evidence>
<evidence type="ECO:0000313" key="12">
    <source>
        <dbReference type="EMBL" id="OCH86979.1"/>
    </source>
</evidence>
<proteinExistence type="inferred from homology"/>
<dbReference type="InterPro" id="IPR017853">
    <property type="entry name" value="GH"/>
</dbReference>
<feature type="signal peptide" evidence="9">
    <location>
        <begin position="1"/>
        <end position="22"/>
    </location>
</feature>
<reference evidence="12 13" key="1">
    <citation type="submission" date="2016-07" db="EMBL/GenBank/DDBJ databases">
        <title>Draft genome of the white-rot fungus Obba rivulosa 3A-2.</title>
        <authorList>
            <consortium name="DOE Joint Genome Institute"/>
            <person name="Miettinen O."/>
            <person name="Riley R."/>
            <person name="Acob R."/>
            <person name="Barry K."/>
            <person name="Cullen D."/>
            <person name="De Vries R."/>
            <person name="Hainaut M."/>
            <person name="Hatakka A."/>
            <person name="Henrissat B."/>
            <person name="Hilden K."/>
            <person name="Kuo R."/>
            <person name="Labutti K."/>
            <person name="Lipzen A."/>
            <person name="Makela M.R."/>
            <person name="Sandor L."/>
            <person name="Spatafora J.W."/>
            <person name="Grigoriev I.V."/>
            <person name="Hibbett D.S."/>
        </authorList>
    </citation>
    <scope>NUCLEOTIDE SEQUENCE [LARGE SCALE GENOMIC DNA]</scope>
    <source>
        <strain evidence="12 13">3A-2</strain>
    </source>
</reference>
<keyword evidence="7" id="KW-0326">Glycosidase</keyword>
<protein>
    <recommendedName>
        <fullName evidence="3">beta-N-acetylhexosaminidase</fullName>
        <ecNumber evidence="3">3.2.1.52</ecNumber>
    </recommendedName>
</protein>
<feature type="domain" description="Beta-hexosaminidase eukaryotic type N-terminal" evidence="11">
    <location>
        <begin position="23"/>
        <end position="155"/>
    </location>
</feature>
<evidence type="ECO:0000259" key="11">
    <source>
        <dbReference type="Pfam" id="PF14845"/>
    </source>
</evidence>
<dbReference type="GO" id="GO:0016020">
    <property type="term" value="C:membrane"/>
    <property type="evidence" value="ECO:0007669"/>
    <property type="project" value="TreeGrafter"/>
</dbReference>
<dbReference type="PANTHER" id="PTHR22600">
    <property type="entry name" value="BETA-HEXOSAMINIDASE"/>
    <property type="match status" value="1"/>
</dbReference>
<evidence type="ECO:0000256" key="9">
    <source>
        <dbReference type="SAM" id="SignalP"/>
    </source>
</evidence>
<comment type="similarity">
    <text evidence="2">Belongs to the glycosyl hydrolase 20 family.</text>
</comment>
<dbReference type="EMBL" id="KV722504">
    <property type="protein sequence ID" value="OCH86979.1"/>
    <property type="molecule type" value="Genomic_DNA"/>
</dbReference>
<dbReference type="PRINTS" id="PR00738">
    <property type="entry name" value="GLHYDRLASE20"/>
</dbReference>
<dbReference type="PANTHER" id="PTHR22600:SF26">
    <property type="entry name" value="BETA-N-ACETYLHEXOSAMINIDASE"/>
    <property type="match status" value="1"/>
</dbReference>
<feature type="chain" id="PRO_5033998124" description="beta-N-acetylhexosaminidase" evidence="9">
    <location>
        <begin position="23"/>
        <end position="565"/>
    </location>
</feature>
<evidence type="ECO:0000256" key="6">
    <source>
        <dbReference type="ARBA" id="ARBA00023180"/>
    </source>
</evidence>
<evidence type="ECO:0000313" key="13">
    <source>
        <dbReference type="Proteomes" id="UP000250043"/>
    </source>
</evidence>
<evidence type="ECO:0000259" key="10">
    <source>
        <dbReference type="Pfam" id="PF00728"/>
    </source>
</evidence>
<dbReference type="SUPFAM" id="SSF51445">
    <property type="entry name" value="(Trans)glycosidases"/>
    <property type="match status" value="1"/>
</dbReference>
<dbReference type="InterPro" id="IPR029019">
    <property type="entry name" value="HEX_eukaryotic_N"/>
</dbReference>
<organism evidence="12 13">
    <name type="scientific">Obba rivulosa</name>
    <dbReference type="NCBI Taxonomy" id="1052685"/>
    <lineage>
        <taxon>Eukaryota</taxon>
        <taxon>Fungi</taxon>
        <taxon>Dikarya</taxon>
        <taxon>Basidiomycota</taxon>
        <taxon>Agaricomycotina</taxon>
        <taxon>Agaricomycetes</taxon>
        <taxon>Polyporales</taxon>
        <taxon>Gelatoporiaceae</taxon>
        <taxon>Obba</taxon>
    </lineage>
</organism>
<feature type="domain" description="Glycoside hydrolase family 20 catalytic" evidence="10">
    <location>
        <begin position="178"/>
        <end position="510"/>
    </location>
</feature>
<evidence type="ECO:0000256" key="4">
    <source>
        <dbReference type="ARBA" id="ARBA00022729"/>
    </source>
</evidence>
<accession>A0A8E2DIL7</accession>
<dbReference type="GO" id="GO:0030203">
    <property type="term" value="P:glycosaminoglycan metabolic process"/>
    <property type="evidence" value="ECO:0007669"/>
    <property type="project" value="TreeGrafter"/>
</dbReference>
<dbReference type="InterPro" id="IPR015883">
    <property type="entry name" value="Glyco_hydro_20_cat"/>
</dbReference>
<dbReference type="AlphaFoldDB" id="A0A8E2DIL7"/>
<evidence type="ECO:0000256" key="8">
    <source>
        <dbReference type="PIRSR" id="PIRSR001093-1"/>
    </source>
</evidence>
<dbReference type="OrthoDB" id="428480at2759"/>
<feature type="non-terminal residue" evidence="12">
    <location>
        <position position="565"/>
    </location>
</feature>
<dbReference type="PIRSF" id="PIRSF001093">
    <property type="entry name" value="B-hxosamndse_ab_euk"/>
    <property type="match status" value="1"/>
</dbReference>
<dbReference type="InterPro" id="IPR025705">
    <property type="entry name" value="Beta_hexosaminidase_sua/sub"/>
</dbReference>
<dbReference type="EC" id="3.2.1.52" evidence="3"/>
<dbReference type="GO" id="GO:0004563">
    <property type="term" value="F:beta-N-acetylhexosaminidase activity"/>
    <property type="evidence" value="ECO:0007669"/>
    <property type="project" value="UniProtKB-EC"/>
</dbReference>
<evidence type="ECO:0000256" key="3">
    <source>
        <dbReference type="ARBA" id="ARBA00012663"/>
    </source>
</evidence>
<sequence>MVALIPFPLLLGLVLLSHGARALWPIPRSLTTGSSAVKLSKTFAIHVDIAHPPQDLLDAVARSTSRLQTDKFQRLVLGGVSQDITAVHTAHEIKSLILALTASAPVRNLSEEATMAINSRSESYTLSLPTHQAQAILTANSTLGLFRGLATFEQLWYDLDGTKYLLNGPLEIADEPAFPYRGFSFDTSRNFYPVSDILRTIDAMSMVKLSILYWHIIDSQSFPLEVSELPYLSVKGAYSTNEVYSEQDVQQIVAYANARGIDVIMELDSPGHTTAISYGYPQHIACANKSPWATYASEPPAGQLRIASNATIQFAKTLFGSVSSKLHGTMTSSGGDEVNLPCWAEDKETQADLARTNITIEQALDSFIGEVQGVLKKNGKVPFIKSDMVLTHNVTVTNDTVVVVWQKSADAPAVASRNLRLIHQPSDYFYLDCGAGEWLGADILGNSWCDPFKTWQRAYSFDPLANLTEPQQHLVLGGQMPIWSEQTDPENLDPIVWPRLASGAEVFWTGATLPDGSPRLGPNTTSGTQVLARLHELRFRLVDRGVRAIALQPKWCVLRPGDCDL</sequence>
<keyword evidence="4 9" id="KW-0732">Signal</keyword>